<protein>
    <submittedName>
        <fullName evidence="1">Uncharacterized protein</fullName>
    </submittedName>
</protein>
<name>A0A834APB5_9CHIR</name>
<dbReference type="EMBL" id="JABVXQ010000004">
    <property type="protein sequence ID" value="KAF6114464.1"/>
    <property type="molecule type" value="Genomic_DNA"/>
</dbReference>
<accession>A0A834APB5</accession>
<comment type="caution">
    <text evidence="1">The sequence shown here is derived from an EMBL/GenBank/DDBJ whole genome shotgun (WGS) entry which is preliminary data.</text>
</comment>
<dbReference type="AlphaFoldDB" id="A0A834APB5"/>
<proteinExistence type="predicted"/>
<sequence>MGPWSLTGSRVETTPHSPLPWGAVRIHMILLVTRSSRRQVDALLLGREGPVFLVLGGLPNTAQLPVDSPHVRGRWPDDLKWGAIFLSLSLSLFLSLSYTHTHTHTHTLFHTPHTPTHSLCHNLGKALRSSWSTIVPTPNPCDVSPLVAFIAHFRPLVYVTLTLTLTPTCLCHSHTHTSAHLFMPLSHSHFRPLVYVSLTLTLPPTCSCHSHLLPPTCSCQSLSKSEATL</sequence>
<gene>
    <name evidence="1" type="ORF">HJG60_010463</name>
</gene>
<evidence type="ECO:0000313" key="1">
    <source>
        <dbReference type="EMBL" id="KAF6114464.1"/>
    </source>
</evidence>
<organism evidence="1 2">
    <name type="scientific">Phyllostomus discolor</name>
    <name type="common">pale spear-nosed bat</name>
    <dbReference type="NCBI Taxonomy" id="89673"/>
    <lineage>
        <taxon>Eukaryota</taxon>
        <taxon>Metazoa</taxon>
        <taxon>Chordata</taxon>
        <taxon>Craniata</taxon>
        <taxon>Vertebrata</taxon>
        <taxon>Euteleostomi</taxon>
        <taxon>Mammalia</taxon>
        <taxon>Eutheria</taxon>
        <taxon>Laurasiatheria</taxon>
        <taxon>Chiroptera</taxon>
        <taxon>Yangochiroptera</taxon>
        <taxon>Phyllostomidae</taxon>
        <taxon>Phyllostominae</taxon>
        <taxon>Phyllostomus</taxon>
    </lineage>
</organism>
<evidence type="ECO:0000313" key="2">
    <source>
        <dbReference type="Proteomes" id="UP000664940"/>
    </source>
</evidence>
<reference evidence="1 2" key="1">
    <citation type="journal article" date="2020" name="Nature">
        <title>Six reference-quality genomes reveal evolution of bat adaptations.</title>
        <authorList>
            <person name="Jebb D."/>
            <person name="Huang Z."/>
            <person name="Pippel M."/>
            <person name="Hughes G.M."/>
            <person name="Lavrichenko K."/>
            <person name="Devanna P."/>
            <person name="Winkler S."/>
            <person name="Jermiin L.S."/>
            <person name="Skirmuntt E.C."/>
            <person name="Katzourakis A."/>
            <person name="Burkitt-Gray L."/>
            <person name="Ray D.A."/>
            <person name="Sullivan K.A.M."/>
            <person name="Roscito J.G."/>
            <person name="Kirilenko B.M."/>
            <person name="Davalos L.M."/>
            <person name="Corthals A.P."/>
            <person name="Power M.L."/>
            <person name="Jones G."/>
            <person name="Ransome R.D."/>
            <person name="Dechmann D.K.N."/>
            <person name="Locatelli A.G."/>
            <person name="Puechmaille S.J."/>
            <person name="Fedrigo O."/>
            <person name="Jarvis E.D."/>
            <person name="Hiller M."/>
            <person name="Vernes S.C."/>
            <person name="Myers E.W."/>
            <person name="Teeling E.C."/>
        </authorList>
    </citation>
    <scope>NUCLEOTIDE SEQUENCE [LARGE SCALE GENOMIC DNA]</scope>
    <source>
        <strain evidence="1">Bat1K_MPI-CBG_1</strain>
    </source>
</reference>
<dbReference type="Proteomes" id="UP000664940">
    <property type="component" value="Unassembled WGS sequence"/>
</dbReference>